<dbReference type="Proteomes" id="UP000288805">
    <property type="component" value="Unassembled WGS sequence"/>
</dbReference>
<protein>
    <recommendedName>
        <fullName evidence="3">Reverse transcriptase domain-containing protein</fullName>
    </recommendedName>
</protein>
<dbReference type="InterPro" id="IPR052343">
    <property type="entry name" value="Retrotransposon-Effector_Assoc"/>
</dbReference>
<dbReference type="PANTHER" id="PTHR46890">
    <property type="entry name" value="NON-LTR RETROLELEMENT REVERSE TRANSCRIPTASE-LIKE PROTEIN-RELATED"/>
    <property type="match status" value="1"/>
</dbReference>
<comment type="caution">
    <text evidence="1">The sequence shown here is derived from an EMBL/GenBank/DDBJ whole genome shotgun (WGS) entry which is preliminary data.</text>
</comment>
<organism evidence="1 2">
    <name type="scientific">Vitis vinifera</name>
    <name type="common">Grape</name>
    <dbReference type="NCBI Taxonomy" id="29760"/>
    <lineage>
        <taxon>Eukaryota</taxon>
        <taxon>Viridiplantae</taxon>
        <taxon>Streptophyta</taxon>
        <taxon>Embryophyta</taxon>
        <taxon>Tracheophyta</taxon>
        <taxon>Spermatophyta</taxon>
        <taxon>Magnoliopsida</taxon>
        <taxon>eudicotyledons</taxon>
        <taxon>Gunneridae</taxon>
        <taxon>Pentapetalae</taxon>
        <taxon>rosids</taxon>
        <taxon>Vitales</taxon>
        <taxon>Vitaceae</taxon>
        <taxon>Viteae</taxon>
        <taxon>Vitis</taxon>
    </lineage>
</organism>
<evidence type="ECO:0000313" key="1">
    <source>
        <dbReference type="EMBL" id="RVW51102.1"/>
    </source>
</evidence>
<evidence type="ECO:0008006" key="3">
    <source>
        <dbReference type="Google" id="ProtNLM"/>
    </source>
</evidence>
<dbReference type="EMBL" id="QGNW01001187">
    <property type="protein sequence ID" value="RVW51102.1"/>
    <property type="molecule type" value="Genomic_DNA"/>
</dbReference>
<gene>
    <name evidence="1" type="ORF">CK203_078126</name>
</gene>
<accession>A0A438ETX9</accession>
<dbReference type="PANTHER" id="PTHR46890:SF50">
    <property type="entry name" value="RNA-DIRECTED DNA POLYMERASE, EUKARYOTA, REVERSE TRANSCRIPTASE ZINC-BINDING DOMAIN PROTEIN-RELATED"/>
    <property type="match status" value="1"/>
</dbReference>
<reference evidence="1 2" key="1">
    <citation type="journal article" date="2018" name="PLoS Genet.">
        <title>Population sequencing reveals clonal diversity and ancestral inbreeding in the grapevine cultivar Chardonnay.</title>
        <authorList>
            <person name="Roach M.J."/>
            <person name="Johnson D.L."/>
            <person name="Bohlmann J."/>
            <person name="van Vuuren H.J."/>
            <person name="Jones S.J."/>
            <person name="Pretorius I.S."/>
            <person name="Schmidt S.A."/>
            <person name="Borneman A.R."/>
        </authorList>
    </citation>
    <scope>NUCLEOTIDE SEQUENCE [LARGE SCALE GENOMIC DNA]</scope>
    <source>
        <strain evidence="2">cv. Chardonnay</strain>
        <tissue evidence="1">Leaf</tissue>
    </source>
</reference>
<name>A0A438ETX9_VITVI</name>
<evidence type="ECO:0000313" key="2">
    <source>
        <dbReference type="Proteomes" id="UP000288805"/>
    </source>
</evidence>
<proteinExistence type="predicted"/>
<sequence length="626" mass="71783">MRRFAQVVDELSLVDLQLQGGDFTWSGGLNNQLRARLDRFLVSPCWPDAALQLVEHWDRMEGEKSLTEEELACKKEAKEGYAKCVELEETHWRRVSRELWLKEGDRNTGYFHRMASAYRRANFMDKIKINGVRLLGEQEVRERVVNAYQQLLSESSDWKADIGRLQLNQISLQEARMLELPFSEAEVQAALMDLNGDKAPSPDGFTLAFCQNCWDFAKEEILDMFKEFYEQNVFLKSLNETFLVLANRLKKVIGRVVSPDQNAFVKGRQILDVSLIANEVIDAWPKKAKYSVMVNGVPTGFFSSSKGLRQGDPLSPYLFVMRMEVLSVLIRRAVEGGFISGSASGLRINLAKSEIIPVGEVEEVNEMAVELGCRVGQLLAVYLGLPLGAPNKVVLGWDGVEEKVRRRLALWKRQYISKGGRITLIKSTMASIFAYDKEAHWKQVLIAKYGQEDYGWRTKKVVGAFGVGVWNEILKEAGWYWENLVFKVGKGNKIRFWTDHWCGDTMLSQNFPHLFTLAAHRKVTIEEMWDQNFGREGWNLRFIRDFNDWELDMVGNLLHELRGHSITSEEDSVCWKVGGNGQFRVKEVYNLLNRPLTVAFPKIKFGWREFQLKLCSLRGKPLGGRL</sequence>
<dbReference type="AlphaFoldDB" id="A0A438ETX9"/>